<feature type="compositionally biased region" description="Basic residues" evidence="15">
    <location>
        <begin position="414"/>
        <end position="426"/>
    </location>
</feature>
<evidence type="ECO:0000256" key="7">
    <source>
        <dbReference type="ARBA" id="ARBA00022603"/>
    </source>
</evidence>
<feature type="compositionally biased region" description="Low complexity" evidence="15">
    <location>
        <begin position="566"/>
        <end position="582"/>
    </location>
</feature>
<feature type="compositionally biased region" description="Basic residues" evidence="15">
    <location>
        <begin position="927"/>
        <end position="936"/>
    </location>
</feature>
<evidence type="ECO:0000256" key="2">
    <source>
        <dbReference type="ARBA" id="ARBA00004123"/>
    </source>
</evidence>
<evidence type="ECO:0000256" key="8">
    <source>
        <dbReference type="ARBA" id="ARBA00022679"/>
    </source>
</evidence>
<feature type="compositionally biased region" description="Basic and acidic residues" evidence="15">
    <location>
        <begin position="704"/>
        <end position="714"/>
    </location>
</feature>
<feature type="compositionally biased region" description="Gly residues" evidence="15">
    <location>
        <begin position="375"/>
        <end position="387"/>
    </location>
</feature>
<dbReference type="EC" id="2.1.1.372" evidence="12"/>
<evidence type="ECO:0000256" key="15">
    <source>
        <dbReference type="SAM" id="MobiDB-lite"/>
    </source>
</evidence>
<keyword evidence="6" id="KW-0158">Chromosome</keyword>
<evidence type="ECO:0000256" key="10">
    <source>
        <dbReference type="ARBA" id="ARBA00022853"/>
    </source>
</evidence>
<keyword evidence="7 17" id="KW-0489">Methyltransferase</keyword>
<dbReference type="PROSITE" id="PS51567">
    <property type="entry name" value="SAM_MT43_SUVAR420_1"/>
    <property type="match status" value="1"/>
</dbReference>
<evidence type="ECO:0000256" key="3">
    <source>
        <dbReference type="ARBA" id="ARBA00004286"/>
    </source>
</evidence>
<feature type="compositionally biased region" description="Acidic residues" evidence="15">
    <location>
        <begin position="494"/>
        <end position="503"/>
    </location>
</feature>
<feature type="compositionally biased region" description="Low complexity" evidence="15">
    <location>
        <begin position="626"/>
        <end position="643"/>
    </location>
</feature>
<evidence type="ECO:0000256" key="12">
    <source>
        <dbReference type="ARBA" id="ARBA00024057"/>
    </source>
</evidence>
<evidence type="ECO:0000259" key="16">
    <source>
        <dbReference type="PROSITE" id="PS50280"/>
    </source>
</evidence>
<feature type="compositionally biased region" description="Basic and acidic residues" evidence="15">
    <location>
        <begin position="464"/>
        <end position="473"/>
    </location>
</feature>
<feature type="region of interest" description="Disordered" evidence="15">
    <location>
        <begin position="684"/>
        <end position="800"/>
    </location>
</feature>
<gene>
    <name evidence="17" type="primary">set9</name>
    <name evidence="17" type="ORF">LTR97_000819</name>
</gene>
<dbReference type="GO" id="GO:0005634">
    <property type="term" value="C:nucleus"/>
    <property type="evidence" value="ECO:0007669"/>
    <property type="project" value="UniProtKB-SubCell"/>
</dbReference>
<feature type="domain" description="SET" evidence="16">
    <location>
        <begin position="120"/>
        <end position="233"/>
    </location>
</feature>
<evidence type="ECO:0000256" key="11">
    <source>
        <dbReference type="ARBA" id="ARBA00023242"/>
    </source>
</evidence>
<evidence type="ECO:0000256" key="13">
    <source>
        <dbReference type="ARBA" id="ARBA00030653"/>
    </source>
</evidence>
<proteinExistence type="predicted"/>
<dbReference type="InterPro" id="IPR025783">
    <property type="entry name" value="Set9_fungi"/>
</dbReference>
<sequence>MPRQAADLEEALQKKGGLTLSQLANYDDLITDALVDRVYFWSTIRKLKPTYHPCRGVSEEDVCDILRQNVVVQKDPIKAHQALLKLPGIQKFYRALKTEDEKEHFERHLRKYINIYLPDCPFDVGTTNRYTIMTAEAAIYARKHIRRGEPIKYLSGIQVEMTEREEKELCSQTDFSVVLSSRRKRPSLFLGPARFANHDCGSNAKLNTQGPHGIQILALRDILVGEEITVQYGDDYFGEKNCECLCGTCEEFQRNGWDPRGPVLKEDSSDDEDESEDEEVGNARSRSRRRATSRGPFTAPAASRKRKRGQSTPAVVKSEDADATSDGRRGPGRPRKYPLPEGETMSRYKRLKAAAEGSGEGNGRRGAVSGSRPGTSGGLENGGGMGGLQDPLLIKIVDLLRGIGESVIEEKEKKGKRRLSRSHSRARKDVHSAEVEELDSEDDEVRRVVSSRAKVTRSVSRARRGADDARDAAEVSLEIAETEDSTPLGADAGPSDDESEDEPTVVYERPRSSKGRFTPRDQSAPSRGRTGRASSRMQSMRMEPLQSFTRSEPKPSRLANIKCEESASTTPRRNRSAAAAPAVKEVDVWSVPSSPEPALPPSARRKAALARFSKPAAISTGSTSPSSAGMADNSSNGSGSMASSATSLETLGVSRTTLPFEGAFAAGNIALSICEMLTTAMPDAEEREADEDEDEEDGEEDEEGKSLTKADRAAAARAARSAKCRRRSGKGRRETKVVKDEEVEEVAQRGRRSTRKSPRTGRGERSVPPAVQSIEDDAVEGAEEVEDEDEDGEKRGPVRTPGDYHLCRALLATTYHRWVECRNCDRHFVQAEAYLTRIACPRCERHSKLYGYYWPKTDKEGKGDTEERVRDHRTIHRFIEPGEERCERKGKKGLAEQLRERELSLSREESEGRSSARFTRGSPLRGDRRRALRSTM</sequence>
<feature type="region of interest" description="Disordered" evidence="15">
    <location>
        <begin position="886"/>
        <end position="936"/>
    </location>
</feature>
<feature type="compositionally biased region" description="Acidic residues" evidence="15">
    <location>
        <begin position="268"/>
        <end position="280"/>
    </location>
</feature>
<dbReference type="GO" id="GO:0032259">
    <property type="term" value="P:methylation"/>
    <property type="evidence" value="ECO:0007669"/>
    <property type="project" value="UniProtKB-KW"/>
</dbReference>
<keyword evidence="10" id="KW-0156">Chromatin regulator</keyword>
<dbReference type="InterPro" id="IPR041938">
    <property type="entry name" value="Hist-Lys_N-MTase_N"/>
</dbReference>
<protein>
    <recommendedName>
        <fullName evidence="5">Histone-lysine N-methyltransferase SET9</fullName>
        <ecNumber evidence="12">2.1.1.372</ecNumber>
    </recommendedName>
    <alternativeName>
        <fullName evidence="4">Histone-lysine N-methyltransferase set9</fullName>
    </alternativeName>
    <alternativeName>
        <fullName evidence="13">SET domain protein 9</fullName>
    </alternativeName>
</protein>
<dbReference type="InterPro" id="IPR001214">
    <property type="entry name" value="SET_dom"/>
</dbReference>
<feature type="region of interest" description="Disordered" evidence="15">
    <location>
        <begin position="257"/>
        <end position="388"/>
    </location>
</feature>
<feature type="compositionally biased region" description="Basic and acidic residues" evidence="15">
    <location>
        <begin position="886"/>
        <end position="914"/>
    </location>
</feature>
<evidence type="ECO:0000256" key="1">
    <source>
        <dbReference type="ARBA" id="ARBA00001984"/>
    </source>
</evidence>
<evidence type="ECO:0000256" key="9">
    <source>
        <dbReference type="ARBA" id="ARBA00022691"/>
    </source>
</evidence>
<comment type="caution">
    <text evidence="17">The sequence shown here is derived from an EMBL/GenBank/DDBJ whole genome shotgun (WGS) entry which is preliminary data.</text>
</comment>
<evidence type="ECO:0000256" key="14">
    <source>
        <dbReference type="ARBA" id="ARBA00048081"/>
    </source>
</evidence>
<dbReference type="SMART" id="SM00317">
    <property type="entry name" value="SET"/>
    <property type="match status" value="1"/>
</dbReference>
<comment type="function">
    <text evidence="1">Histone methyltransferase that trimethylates 'Lys-20' of histone H4 to form H4K20me3.</text>
</comment>
<comment type="subcellular location">
    <subcellularLocation>
        <location evidence="3">Chromosome</location>
    </subcellularLocation>
    <subcellularLocation>
        <location evidence="2">Nucleus</location>
    </subcellularLocation>
</comment>
<feature type="compositionally biased region" description="Basic and acidic residues" evidence="15">
    <location>
        <begin position="731"/>
        <end position="740"/>
    </location>
</feature>
<keyword evidence="9" id="KW-0949">S-adenosyl-L-methionine</keyword>
<dbReference type="PANTHER" id="PTHR12977">
    <property type="entry name" value="SUPPRESSOR OF VARIEGATION 4-20-RELATED"/>
    <property type="match status" value="1"/>
</dbReference>
<dbReference type="SUPFAM" id="SSF82199">
    <property type="entry name" value="SET domain"/>
    <property type="match status" value="1"/>
</dbReference>
<name>A0AAN7VYR6_9PEZI</name>
<feature type="compositionally biased region" description="Basic and acidic residues" evidence="15">
    <location>
        <begin position="317"/>
        <end position="329"/>
    </location>
</feature>
<evidence type="ECO:0000256" key="4">
    <source>
        <dbReference type="ARBA" id="ARBA00014232"/>
    </source>
</evidence>
<dbReference type="Gene3D" id="1.10.10.1700">
    <property type="entry name" value="Histone-lysine N-methyltransferase"/>
    <property type="match status" value="1"/>
</dbReference>
<evidence type="ECO:0000313" key="18">
    <source>
        <dbReference type="Proteomes" id="UP001310594"/>
    </source>
</evidence>
<dbReference type="Gene3D" id="2.170.270.10">
    <property type="entry name" value="SET domain"/>
    <property type="match status" value="1"/>
</dbReference>
<dbReference type="Pfam" id="PF00856">
    <property type="entry name" value="SET"/>
    <property type="match status" value="1"/>
</dbReference>
<evidence type="ECO:0000256" key="5">
    <source>
        <dbReference type="ARBA" id="ARBA00015413"/>
    </source>
</evidence>
<feature type="region of interest" description="Disordered" evidence="15">
    <location>
        <begin position="405"/>
        <end position="643"/>
    </location>
</feature>
<feature type="compositionally biased region" description="Acidic residues" evidence="15">
    <location>
        <begin position="684"/>
        <end position="703"/>
    </location>
</feature>
<dbReference type="GO" id="GO:0140943">
    <property type="term" value="F:histone H4K20 trimethyltransferase activity"/>
    <property type="evidence" value="ECO:0007669"/>
    <property type="project" value="UniProtKB-EC"/>
</dbReference>
<dbReference type="InterPro" id="IPR046341">
    <property type="entry name" value="SET_dom_sf"/>
</dbReference>
<dbReference type="CDD" id="cd10524">
    <property type="entry name" value="SET_Suv4-20-like"/>
    <property type="match status" value="1"/>
</dbReference>
<feature type="compositionally biased region" description="Acidic residues" evidence="15">
    <location>
        <begin position="774"/>
        <end position="791"/>
    </location>
</feature>
<keyword evidence="11" id="KW-0539">Nucleus</keyword>
<reference evidence="17" key="1">
    <citation type="submission" date="2023-08" db="EMBL/GenBank/DDBJ databases">
        <title>Black Yeasts Isolated from many extreme environments.</title>
        <authorList>
            <person name="Coleine C."/>
            <person name="Stajich J.E."/>
            <person name="Selbmann L."/>
        </authorList>
    </citation>
    <scope>NUCLEOTIDE SEQUENCE</scope>
    <source>
        <strain evidence="17">CCFEE 5810</strain>
    </source>
</reference>
<feature type="compositionally biased region" description="Basic residues" evidence="15">
    <location>
        <begin position="720"/>
        <end position="730"/>
    </location>
</feature>
<comment type="catalytic activity">
    <reaction evidence="14">
        <text>L-lysyl(20)-[histone H4] + 3 S-adenosyl-L-methionine = N(6),N(6),N(6)-trimethyl-L-lysyl(20)-[histone H4] + 3 S-adenosyl-L-homocysteine + 3 H(+)</text>
        <dbReference type="Rhea" id="RHEA:64456"/>
        <dbReference type="Rhea" id="RHEA-COMP:15554"/>
        <dbReference type="Rhea" id="RHEA-COMP:15998"/>
        <dbReference type="ChEBI" id="CHEBI:15378"/>
        <dbReference type="ChEBI" id="CHEBI:29969"/>
        <dbReference type="ChEBI" id="CHEBI:57856"/>
        <dbReference type="ChEBI" id="CHEBI:59789"/>
        <dbReference type="ChEBI" id="CHEBI:61961"/>
        <dbReference type="EC" id="2.1.1.372"/>
    </reaction>
</comment>
<feature type="compositionally biased region" description="Basic residues" evidence="15">
    <location>
        <begin position="749"/>
        <end position="759"/>
    </location>
</feature>
<keyword evidence="8 17" id="KW-0808">Transferase</keyword>
<dbReference type="AlphaFoldDB" id="A0AAN7VYR6"/>
<dbReference type="InterPro" id="IPR039977">
    <property type="entry name" value="Suv4-20/Set9"/>
</dbReference>
<dbReference type="PANTHER" id="PTHR12977:SF4">
    <property type="entry name" value="HISTONE-LYSINE N-METHYLTRANSFERASE KMT5B"/>
    <property type="match status" value="1"/>
</dbReference>
<dbReference type="EMBL" id="JAVRQU010000001">
    <property type="protein sequence ID" value="KAK5708279.1"/>
    <property type="molecule type" value="Genomic_DNA"/>
</dbReference>
<evidence type="ECO:0000313" key="17">
    <source>
        <dbReference type="EMBL" id="KAK5708279.1"/>
    </source>
</evidence>
<organism evidence="17 18">
    <name type="scientific">Elasticomyces elasticus</name>
    <dbReference type="NCBI Taxonomy" id="574655"/>
    <lineage>
        <taxon>Eukaryota</taxon>
        <taxon>Fungi</taxon>
        <taxon>Dikarya</taxon>
        <taxon>Ascomycota</taxon>
        <taxon>Pezizomycotina</taxon>
        <taxon>Dothideomycetes</taxon>
        <taxon>Dothideomycetidae</taxon>
        <taxon>Mycosphaerellales</taxon>
        <taxon>Teratosphaeriaceae</taxon>
        <taxon>Elasticomyces</taxon>
    </lineage>
</organism>
<accession>A0AAN7VYR6</accession>
<dbReference type="Proteomes" id="UP001310594">
    <property type="component" value="Unassembled WGS sequence"/>
</dbReference>
<evidence type="ECO:0000256" key="6">
    <source>
        <dbReference type="ARBA" id="ARBA00022454"/>
    </source>
</evidence>
<dbReference type="PROSITE" id="PS50280">
    <property type="entry name" value="SET"/>
    <property type="match status" value="1"/>
</dbReference>
<dbReference type="GO" id="GO:0005694">
    <property type="term" value="C:chromosome"/>
    <property type="evidence" value="ECO:0007669"/>
    <property type="project" value="UniProtKB-SubCell"/>
</dbReference>